<dbReference type="PRINTS" id="PR00039">
    <property type="entry name" value="HTHLYSR"/>
</dbReference>
<sequence>MTLTQLEYIIAVDTYRSFVAAAEKCFVTQPTLSMQIQKLEESIGARIFDRSRQPIVPTEVGVEIIKQARVVLTESRKINELVQLKKGELEGEFRIGVIPTIAPYLLPRVLGSFMKRFPKLQLQIWEYTTEVIIRELKAGLLDCGLLSTPVYDPALVERPMFYEPFVAYLSSDSSMIAKKEVTSDDVLGDKLWLLTEGHCMRGQVLNICQRKRSMEPEGTFEYNTGSVETLKRMVDSNSGTTILPELSIEDFDEDQLARVRYFKSPEPVREISLVTTHNFLKKLAIDALEKEIKESIPKRFKSKKKKDVMGFE</sequence>
<keyword evidence="4" id="KW-0804">Transcription</keyword>
<evidence type="ECO:0000313" key="7">
    <source>
        <dbReference type="Proteomes" id="UP000198670"/>
    </source>
</evidence>
<evidence type="ECO:0000259" key="5">
    <source>
        <dbReference type="PROSITE" id="PS50931"/>
    </source>
</evidence>
<protein>
    <submittedName>
        <fullName evidence="6">LysR family transcriptional regulator, hydrogen peroxide-inducible genes activator</fullName>
    </submittedName>
</protein>
<proteinExistence type="inferred from homology"/>
<dbReference type="FunFam" id="1.10.10.10:FF:000001">
    <property type="entry name" value="LysR family transcriptional regulator"/>
    <property type="match status" value="1"/>
</dbReference>
<dbReference type="PANTHER" id="PTHR30419:SF29">
    <property type="entry name" value="LYSR-FAMILY TRANSCRIPTIONAL REGULATOR"/>
    <property type="match status" value="1"/>
</dbReference>
<accession>A0A1I3DC51</accession>
<dbReference type="GO" id="GO:0003677">
    <property type="term" value="F:DNA binding"/>
    <property type="evidence" value="ECO:0007669"/>
    <property type="project" value="UniProtKB-KW"/>
</dbReference>
<dbReference type="Pfam" id="PF00126">
    <property type="entry name" value="HTH_1"/>
    <property type="match status" value="1"/>
</dbReference>
<keyword evidence="7" id="KW-1185">Reference proteome</keyword>
<dbReference type="CDD" id="cd08411">
    <property type="entry name" value="PBP2_OxyR"/>
    <property type="match status" value="1"/>
</dbReference>
<keyword evidence="2" id="KW-0805">Transcription regulation</keyword>
<dbReference type="InterPro" id="IPR000847">
    <property type="entry name" value="LysR_HTH_N"/>
</dbReference>
<dbReference type="Gene3D" id="1.10.10.10">
    <property type="entry name" value="Winged helix-like DNA-binding domain superfamily/Winged helix DNA-binding domain"/>
    <property type="match status" value="1"/>
</dbReference>
<dbReference type="InterPro" id="IPR036388">
    <property type="entry name" value="WH-like_DNA-bd_sf"/>
</dbReference>
<dbReference type="RefSeq" id="WP_090623425.1">
    <property type="nucleotide sequence ID" value="NZ_FOQO01000001.1"/>
</dbReference>
<evidence type="ECO:0000256" key="3">
    <source>
        <dbReference type="ARBA" id="ARBA00023125"/>
    </source>
</evidence>
<keyword evidence="3" id="KW-0238">DNA-binding</keyword>
<dbReference type="OrthoDB" id="9803735at2"/>
<dbReference type="GO" id="GO:0003700">
    <property type="term" value="F:DNA-binding transcription factor activity"/>
    <property type="evidence" value="ECO:0007669"/>
    <property type="project" value="InterPro"/>
</dbReference>
<dbReference type="InterPro" id="IPR050950">
    <property type="entry name" value="HTH-type_LysR_regulators"/>
</dbReference>
<dbReference type="PROSITE" id="PS50931">
    <property type="entry name" value="HTH_LYSR"/>
    <property type="match status" value="1"/>
</dbReference>
<evidence type="ECO:0000256" key="2">
    <source>
        <dbReference type="ARBA" id="ARBA00023015"/>
    </source>
</evidence>
<name>A0A1I3DC51_9SPHI</name>
<evidence type="ECO:0000313" key="6">
    <source>
        <dbReference type="EMBL" id="SFH84128.1"/>
    </source>
</evidence>
<dbReference type="Proteomes" id="UP000198670">
    <property type="component" value="Unassembled WGS sequence"/>
</dbReference>
<feature type="domain" description="HTH lysR-type" evidence="5">
    <location>
        <begin position="1"/>
        <end position="58"/>
    </location>
</feature>
<dbReference type="Gene3D" id="3.40.190.10">
    <property type="entry name" value="Periplasmic binding protein-like II"/>
    <property type="match status" value="2"/>
</dbReference>
<gene>
    <name evidence="6" type="ORF">SAMN05444682_101396</name>
</gene>
<dbReference type="Pfam" id="PF03466">
    <property type="entry name" value="LysR_substrate"/>
    <property type="match status" value="1"/>
</dbReference>
<dbReference type="InterPro" id="IPR036390">
    <property type="entry name" value="WH_DNA-bd_sf"/>
</dbReference>
<reference evidence="6 7" key="1">
    <citation type="submission" date="2016-10" db="EMBL/GenBank/DDBJ databases">
        <authorList>
            <person name="de Groot N.N."/>
        </authorList>
    </citation>
    <scope>NUCLEOTIDE SEQUENCE [LARGE SCALE GENOMIC DNA]</scope>
    <source>
        <strain evidence="6 7">RK1</strain>
    </source>
</reference>
<evidence type="ECO:0000256" key="4">
    <source>
        <dbReference type="ARBA" id="ARBA00023163"/>
    </source>
</evidence>
<dbReference type="GO" id="GO:0005829">
    <property type="term" value="C:cytosol"/>
    <property type="evidence" value="ECO:0007669"/>
    <property type="project" value="TreeGrafter"/>
</dbReference>
<dbReference type="STRING" id="1477437.SAMN05444682_101396"/>
<organism evidence="6 7">
    <name type="scientific">Parapedobacter indicus</name>
    <dbReference type="NCBI Taxonomy" id="1477437"/>
    <lineage>
        <taxon>Bacteria</taxon>
        <taxon>Pseudomonadati</taxon>
        <taxon>Bacteroidota</taxon>
        <taxon>Sphingobacteriia</taxon>
        <taxon>Sphingobacteriales</taxon>
        <taxon>Sphingobacteriaceae</taxon>
        <taxon>Parapedobacter</taxon>
    </lineage>
</organism>
<dbReference type="SUPFAM" id="SSF46785">
    <property type="entry name" value="Winged helix' DNA-binding domain"/>
    <property type="match status" value="1"/>
</dbReference>
<evidence type="ECO:0000256" key="1">
    <source>
        <dbReference type="ARBA" id="ARBA00009437"/>
    </source>
</evidence>
<dbReference type="SUPFAM" id="SSF53850">
    <property type="entry name" value="Periplasmic binding protein-like II"/>
    <property type="match status" value="1"/>
</dbReference>
<comment type="similarity">
    <text evidence="1">Belongs to the LysR transcriptional regulatory family.</text>
</comment>
<dbReference type="EMBL" id="FOQO01000001">
    <property type="protein sequence ID" value="SFH84128.1"/>
    <property type="molecule type" value="Genomic_DNA"/>
</dbReference>
<dbReference type="InterPro" id="IPR005119">
    <property type="entry name" value="LysR_subst-bd"/>
</dbReference>
<dbReference type="AlphaFoldDB" id="A0A1I3DC51"/>
<dbReference type="PANTHER" id="PTHR30419">
    <property type="entry name" value="HTH-TYPE TRANSCRIPTIONAL REGULATOR YBHD"/>
    <property type="match status" value="1"/>
</dbReference>